<dbReference type="Proteomes" id="UP000039865">
    <property type="component" value="Unassembled WGS sequence"/>
</dbReference>
<protein>
    <submittedName>
        <fullName evidence="5">Exported protein</fullName>
    </submittedName>
</protein>
<dbReference type="AlphaFoldDB" id="A0A078AN05"/>
<proteinExistence type="predicted"/>
<evidence type="ECO:0000256" key="3">
    <source>
        <dbReference type="SAM" id="SignalP"/>
    </source>
</evidence>
<dbReference type="OrthoDB" id="63533at2759"/>
<evidence type="ECO:0000313" key="5">
    <source>
        <dbReference type="EMBL" id="CDW82747.1"/>
    </source>
</evidence>
<evidence type="ECO:0000313" key="6">
    <source>
        <dbReference type="Proteomes" id="UP000039865"/>
    </source>
</evidence>
<organism evidence="5 6">
    <name type="scientific">Stylonychia lemnae</name>
    <name type="common">Ciliate</name>
    <dbReference type="NCBI Taxonomy" id="5949"/>
    <lineage>
        <taxon>Eukaryota</taxon>
        <taxon>Sar</taxon>
        <taxon>Alveolata</taxon>
        <taxon>Ciliophora</taxon>
        <taxon>Intramacronucleata</taxon>
        <taxon>Spirotrichea</taxon>
        <taxon>Stichotrichia</taxon>
        <taxon>Sporadotrichida</taxon>
        <taxon>Oxytrichidae</taxon>
        <taxon>Stylonychinae</taxon>
        <taxon>Stylonychia</taxon>
    </lineage>
</organism>
<dbReference type="InterPro" id="IPR008929">
    <property type="entry name" value="Chondroitin_lyas"/>
</dbReference>
<name>A0A078AN05_STYLE</name>
<keyword evidence="6" id="KW-1185">Reference proteome</keyword>
<keyword evidence="1 3" id="KW-0732">Signal</keyword>
<reference evidence="5 6" key="1">
    <citation type="submission" date="2014-06" db="EMBL/GenBank/DDBJ databases">
        <authorList>
            <person name="Swart Estienne"/>
        </authorList>
    </citation>
    <scope>NUCLEOTIDE SEQUENCE [LARGE SCALE GENOMIC DNA]</scope>
    <source>
        <strain evidence="5 6">130c</strain>
    </source>
</reference>
<gene>
    <name evidence="5" type="primary">Contig18887.g20036</name>
    <name evidence="5" type="ORF">STYLEM_11782</name>
</gene>
<evidence type="ECO:0000259" key="4">
    <source>
        <dbReference type="Pfam" id="PF05426"/>
    </source>
</evidence>
<dbReference type="Gene3D" id="1.50.10.100">
    <property type="entry name" value="Chondroitin AC/alginate lyase"/>
    <property type="match status" value="2"/>
</dbReference>
<dbReference type="InParanoid" id="A0A078AN05"/>
<evidence type="ECO:0000256" key="2">
    <source>
        <dbReference type="ARBA" id="ARBA00023239"/>
    </source>
</evidence>
<accession>A0A078AN05</accession>
<feature type="signal peptide" evidence="3">
    <location>
        <begin position="1"/>
        <end position="22"/>
    </location>
</feature>
<dbReference type="InterPro" id="IPR008397">
    <property type="entry name" value="Alginate_lyase_dom"/>
</dbReference>
<feature type="chain" id="PRO_5001729560" evidence="3">
    <location>
        <begin position="23"/>
        <end position="487"/>
    </location>
</feature>
<dbReference type="Pfam" id="PF05426">
    <property type="entry name" value="Alginate_lyase"/>
    <property type="match status" value="1"/>
</dbReference>
<keyword evidence="2" id="KW-0456">Lyase</keyword>
<dbReference type="EMBL" id="CCKQ01011206">
    <property type="protein sequence ID" value="CDW82747.1"/>
    <property type="molecule type" value="Genomic_DNA"/>
</dbReference>
<evidence type="ECO:0000256" key="1">
    <source>
        <dbReference type="ARBA" id="ARBA00022729"/>
    </source>
</evidence>
<sequence length="487" mass="56100">MCSVSSFKVLTQLFALMTTVGSVSISKLLTRNQILNKTNYSVTNKTSIPPSNTTNDYMSQQVYAYHPQELVARKPQNWQVCDEKTKKIKSLNENPDKYVTCDGYQNPTAYSWIQDKTNHGNHIQALQNLVLGAYLLKDKTTFSSTKYTYVHYVDEVIRLINQFMYYQYIFLCGKKRIYQWYADPITKMNPNMKYGQMVPSVPYGGNASQMYFEVGQEGTGFGIEDFSSKVMYLVEAINLLEQLPKIQTDMSTTQQEGIANAVQSVRKWMQEFLDWSLTSLQGQDARNQANNHGSWFLVLYGSFSHFTKNATHLTNFRTFVDMMGDNNTLNFIYLTNSMNEQIKDQYPSFYTQFGANGTQPLEAYYVGLLADKTGATIKGQSFWRFKTSGNYSVGIEDSLDYLWYKYQNDLFASSQDIDYRNLGDLFYEYDRIPTYKSTQVNLNLRARGDQIYTEKAQIDQTKEKLSYIYNETSMNASSVLCLNGVYP</sequence>
<feature type="domain" description="Alginate lyase" evidence="4">
    <location>
        <begin position="177"/>
        <end position="313"/>
    </location>
</feature>
<dbReference type="GO" id="GO:0016829">
    <property type="term" value="F:lyase activity"/>
    <property type="evidence" value="ECO:0007669"/>
    <property type="project" value="UniProtKB-KW"/>
</dbReference>